<evidence type="ECO:0000313" key="2">
    <source>
        <dbReference type="EMBL" id="KAK3383233.1"/>
    </source>
</evidence>
<reference evidence="2" key="1">
    <citation type="journal article" date="2023" name="Mol. Phylogenet. Evol.">
        <title>Genome-scale phylogeny and comparative genomics of the fungal order Sordariales.</title>
        <authorList>
            <person name="Hensen N."/>
            <person name="Bonometti L."/>
            <person name="Westerberg I."/>
            <person name="Brannstrom I.O."/>
            <person name="Guillou S."/>
            <person name="Cros-Aarteil S."/>
            <person name="Calhoun S."/>
            <person name="Haridas S."/>
            <person name="Kuo A."/>
            <person name="Mondo S."/>
            <person name="Pangilinan J."/>
            <person name="Riley R."/>
            <person name="LaButti K."/>
            <person name="Andreopoulos B."/>
            <person name="Lipzen A."/>
            <person name="Chen C."/>
            <person name="Yan M."/>
            <person name="Daum C."/>
            <person name="Ng V."/>
            <person name="Clum A."/>
            <person name="Steindorff A."/>
            <person name="Ohm R.A."/>
            <person name="Martin F."/>
            <person name="Silar P."/>
            <person name="Natvig D.O."/>
            <person name="Lalanne C."/>
            <person name="Gautier V."/>
            <person name="Ament-Velasquez S.L."/>
            <person name="Kruys A."/>
            <person name="Hutchinson M.I."/>
            <person name="Powell A.J."/>
            <person name="Barry K."/>
            <person name="Miller A.N."/>
            <person name="Grigoriev I.V."/>
            <person name="Debuchy R."/>
            <person name="Gladieux P."/>
            <person name="Hiltunen Thoren M."/>
            <person name="Johannesson H."/>
        </authorList>
    </citation>
    <scope>NUCLEOTIDE SEQUENCE</scope>
    <source>
        <strain evidence="2">CBS 958.72</strain>
    </source>
</reference>
<feature type="region of interest" description="Disordered" evidence="1">
    <location>
        <begin position="799"/>
        <end position="944"/>
    </location>
</feature>
<feature type="region of interest" description="Disordered" evidence="1">
    <location>
        <begin position="965"/>
        <end position="1020"/>
    </location>
</feature>
<proteinExistence type="predicted"/>
<feature type="compositionally biased region" description="Polar residues" evidence="1">
    <location>
        <begin position="799"/>
        <end position="808"/>
    </location>
</feature>
<name>A0AAE0NKI2_9PEZI</name>
<feature type="compositionally biased region" description="Low complexity" evidence="1">
    <location>
        <begin position="570"/>
        <end position="585"/>
    </location>
</feature>
<evidence type="ECO:0008006" key="4">
    <source>
        <dbReference type="Google" id="ProtNLM"/>
    </source>
</evidence>
<gene>
    <name evidence="2" type="ORF">B0T24DRAFT_687688</name>
</gene>
<feature type="region of interest" description="Disordered" evidence="1">
    <location>
        <begin position="1710"/>
        <end position="1746"/>
    </location>
</feature>
<feature type="compositionally biased region" description="Polar residues" evidence="1">
    <location>
        <begin position="542"/>
        <end position="554"/>
    </location>
</feature>
<feature type="compositionally biased region" description="Polar residues" evidence="1">
    <location>
        <begin position="871"/>
        <end position="887"/>
    </location>
</feature>
<dbReference type="EMBL" id="JAULSN010000001">
    <property type="protein sequence ID" value="KAK3383233.1"/>
    <property type="molecule type" value="Genomic_DNA"/>
</dbReference>
<feature type="compositionally biased region" description="Low complexity" evidence="1">
    <location>
        <begin position="1295"/>
        <end position="1306"/>
    </location>
</feature>
<feature type="compositionally biased region" description="Basic and acidic residues" evidence="1">
    <location>
        <begin position="714"/>
        <end position="725"/>
    </location>
</feature>
<feature type="compositionally biased region" description="Polar residues" evidence="1">
    <location>
        <begin position="663"/>
        <end position="673"/>
    </location>
</feature>
<feature type="compositionally biased region" description="Acidic residues" evidence="1">
    <location>
        <begin position="520"/>
        <end position="532"/>
    </location>
</feature>
<dbReference type="Proteomes" id="UP001287356">
    <property type="component" value="Unassembled WGS sequence"/>
</dbReference>
<comment type="caution">
    <text evidence="2">The sequence shown here is derived from an EMBL/GenBank/DDBJ whole genome shotgun (WGS) entry which is preliminary data.</text>
</comment>
<feature type="region of interest" description="Disordered" evidence="1">
    <location>
        <begin position="520"/>
        <end position="769"/>
    </location>
</feature>
<evidence type="ECO:0000313" key="3">
    <source>
        <dbReference type="Proteomes" id="UP001287356"/>
    </source>
</evidence>
<evidence type="ECO:0000256" key="1">
    <source>
        <dbReference type="SAM" id="MobiDB-lite"/>
    </source>
</evidence>
<feature type="compositionally biased region" description="Polar residues" evidence="1">
    <location>
        <begin position="965"/>
        <end position="974"/>
    </location>
</feature>
<protein>
    <recommendedName>
        <fullName evidence="4">Pt repeat family protein</fullName>
    </recommendedName>
</protein>
<sequence>MAWWDSQQQQQRQWQEQEQRRSLGGASTRPKKRLILGDAFPRLDQPASSSQQLAPAPAPARLTMDEERALLSPVFDDYRATTSTPPLVVHVEIRFTDPVIRSRYFRSYGSSPALDPGRRLCNGLLRRIERCSHELLTRKDSGALEPLRDDTKESKPLRFDMTFRIMTRGAGEWAERTYRSYQKQPLTVALTKDIILATHKMVGLYLRRHDKYFRWVDQPFYDMEPENRETTVPTHGGPLSLACIPRSHFIESSQSFEAVPGYRIELSFESRNPQRKEIEFRTMVKVNSKQTAPLTLFMSEDLLWKALRAVNEGLEPRKRAFDDHLKDCLTLDCHHADDDALSIELRIANNLGPVYSQVRRTITSKLSLFRDSEAKDCDEFLTATEAALVDACQDTDAKINAMDDFELRILELKGVGWTLSQPAKFTVDSSASYSRRTIQAALDRVQTGISDVLRGRNVAVHISAHKRGHTVLDKAIVAHEKRGGMKKVLASPEEESSILIARLKTRIQSDIDMVFEDTCSIDDMTDDGDEEGQMLPFPLAGTSGTNDPLPNEQCNPVREQPPAKQSGHTQSKSQSLPRPQPSSRRLVQRAFSLTHSSSEPPVFQELPDSVREGPPAGTSVGTIHETASPPRPQSSSRTLVQRALSLTKRHSTETLQEPPGNQHGMSKSLPRQKSSVRRLVRRAFSLSRRSTESLRSKNSSKLAEHTPEASRSYKVFDRHIQESLNDRSYPTEPAEVSDSRVAGPTEASEIEPAEVNRDIGESAPQRGSERLCLTVPSDAETDDAGISAGTDLGEPAATCNANSTFQTSDRAKVTPCPGEEHFSGQGTSSLMMDTPGASDDAPERAPDPVFDEVSETRSLNPTNTGEDEGSTAPSTPALSTGGDSSPRASVLITPRYLRRLSGARDSIAKEPEPESEPEAPGPDMEAETDGQPTAITSEGGDQGHDILELPQIETCSPLSLHQKTNVPELTTNGPEENLESAPLLGKNTEPEVPGDGVNSGREEDDSPLRTLTTNSEQENNTSFINDMSHTAELGAELSTKPNGGGCQGANEAVGFGVGGVGGVVVEGFCAANGSPDSLGLPTPETDASKSETNNIESLHPADFESDGLKIPAVPQAPEIPIENNGAGGHVHDRLALEAGCESQDAPQHEIGDILTTEKSETSSHEVLITRDGGLPAVVSSVSVDNGADTRTCDVSAGALGLGNDQDSAASASCAASDIIAGDHVRDDVGASADLDSGLSEASVGVDSSRGVQMPEPATCGGPETPEGTSGSFRSICASSPDISSGSRDGERACNSSGSESETFSETSTKDEAEGGGCSADVGSGCPKASAGHLLGAGTDFDADGEVVVTEDAPSLNETVPYLEARTAQVSQAGHDVDADASSSLLTEIIGENVATAPDTPLARDAVQEGIAKLEKTLVLQGVEISGPEIGSEENASQSDIGVDVEKIEAIPEALALGPEAVDDMTNTPRGPAGLDVGYEIEILTNTPEILGDSEEVNKRYWGAEVESSVLEDGTAEPGIPAQAFVAPLADDSVADGSGQRLVLPEISVKEFPAPPPDEPTCSPDKALASGDLVANPSTLFLESDVAASANKTAEIPVTQPTDHPTSFNPLLLSPSPVLSAWSNSSSIPDTLGCGTLPSARGSVDSYRVLLSDEEKSSSLSSFDNCSRPQTAGYLGLHRESPFADFGLRGALGDTRRSSFPALQAVGAVATTEEKPDSLPVKGGTDKKHGKRRKIVKAQPQDDSDDGPMVLSRIMLLLAGAMAISKVLKGPPPKFGASY</sequence>
<feature type="region of interest" description="Disordered" evidence="1">
    <location>
        <begin position="1073"/>
        <end position="1092"/>
    </location>
</feature>
<feature type="compositionally biased region" description="Polar residues" evidence="1">
    <location>
        <begin position="1009"/>
        <end position="1020"/>
    </location>
</feature>
<feature type="region of interest" description="Disordered" evidence="1">
    <location>
        <begin position="1"/>
        <end position="31"/>
    </location>
</feature>
<organism evidence="2 3">
    <name type="scientific">Lasiosphaeria ovina</name>
    <dbReference type="NCBI Taxonomy" id="92902"/>
    <lineage>
        <taxon>Eukaryota</taxon>
        <taxon>Fungi</taxon>
        <taxon>Dikarya</taxon>
        <taxon>Ascomycota</taxon>
        <taxon>Pezizomycotina</taxon>
        <taxon>Sordariomycetes</taxon>
        <taxon>Sordariomycetidae</taxon>
        <taxon>Sordariales</taxon>
        <taxon>Lasiosphaeriaceae</taxon>
        <taxon>Lasiosphaeria</taxon>
    </lineage>
</organism>
<feature type="compositionally biased region" description="Polar residues" evidence="1">
    <location>
        <begin position="1266"/>
        <end position="1286"/>
    </location>
</feature>
<feature type="region of interest" description="Disordered" evidence="1">
    <location>
        <begin position="1231"/>
        <end position="1317"/>
    </location>
</feature>
<accession>A0AAE0NKI2</accession>
<keyword evidence="3" id="KW-1185">Reference proteome</keyword>
<reference evidence="2" key="2">
    <citation type="submission" date="2023-06" db="EMBL/GenBank/DDBJ databases">
        <authorList>
            <consortium name="Lawrence Berkeley National Laboratory"/>
            <person name="Haridas S."/>
            <person name="Hensen N."/>
            <person name="Bonometti L."/>
            <person name="Westerberg I."/>
            <person name="Brannstrom I.O."/>
            <person name="Guillou S."/>
            <person name="Cros-Aarteil S."/>
            <person name="Calhoun S."/>
            <person name="Kuo A."/>
            <person name="Mondo S."/>
            <person name="Pangilinan J."/>
            <person name="Riley R."/>
            <person name="Labutti K."/>
            <person name="Andreopoulos B."/>
            <person name="Lipzen A."/>
            <person name="Chen C."/>
            <person name="Yanf M."/>
            <person name="Daum C."/>
            <person name="Ng V."/>
            <person name="Clum A."/>
            <person name="Steindorff A."/>
            <person name="Ohm R."/>
            <person name="Martin F."/>
            <person name="Silar P."/>
            <person name="Natvig D."/>
            <person name="Lalanne C."/>
            <person name="Gautier V."/>
            <person name="Ament-Velasquez S.L."/>
            <person name="Kruys A."/>
            <person name="Hutchinson M.I."/>
            <person name="Powell A.J."/>
            <person name="Barry K."/>
            <person name="Miller A.N."/>
            <person name="Grigoriev I.V."/>
            <person name="Debuchy R."/>
            <person name="Gladieux P."/>
            <person name="Thoren M.H."/>
            <person name="Johannesson H."/>
        </authorList>
    </citation>
    <scope>NUCLEOTIDE SEQUENCE</scope>
    <source>
        <strain evidence="2">CBS 958.72</strain>
    </source>
</reference>